<sequence>MARLILAILGAVLALFVVFSFVIPALFALVKLALVLGLIGLIVFLVVAFVGKSSTR</sequence>
<keyword evidence="1" id="KW-0812">Transmembrane</keyword>
<evidence type="ECO:0000313" key="3">
    <source>
        <dbReference type="Proteomes" id="UP000319213"/>
    </source>
</evidence>
<dbReference type="EMBL" id="VFPQ01000002">
    <property type="protein sequence ID" value="TQM72460.1"/>
    <property type="molecule type" value="Genomic_DNA"/>
</dbReference>
<gene>
    <name evidence="2" type="ORF">FHX40_4600</name>
</gene>
<evidence type="ECO:0000313" key="2">
    <source>
        <dbReference type="EMBL" id="TQM72460.1"/>
    </source>
</evidence>
<dbReference type="RefSeq" id="WP_170198967.1">
    <property type="nucleotide sequence ID" value="NZ_BMPV01000002.1"/>
</dbReference>
<dbReference type="Proteomes" id="UP000319213">
    <property type="component" value="Unassembled WGS sequence"/>
</dbReference>
<proteinExistence type="predicted"/>
<evidence type="ECO:0000256" key="1">
    <source>
        <dbReference type="SAM" id="Phobius"/>
    </source>
</evidence>
<keyword evidence="1" id="KW-1133">Transmembrane helix</keyword>
<protein>
    <submittedName>
        <fullName evidence="2">Uncharacterized protein</fullName>
    </submittedName>
</protein>
<dbReference type="AlphaFoldDB" id="A0A543IPG5"/>
<keyword evidence="3" id="KW-1185">Reference proteome</keyword>
<name>A0A543IPG5_9ACTN</name>
<accession>A0A543IPG5</accession>
<comment type="caution">
    <text evidence="2">The sequence shown here is derived from an EMBL/GenBank/DDBJ whole genome shotgun (WGS) entry which is preliminary data.</text>
</comment>
<feature type="transmembrane region" description="Helical" evidence="1">
    <location>
        <begin position="30"/>
        <end position="50"/>
    </location>
</feature>
<reference evidence="2 3" key="1">
    <citation type="submission" date="2019-06" db="EMBL/GenBank/DDBJ databases">
        <title>Sequencing the genomes of 1000 actinobacteria strains.</title>
        <authorList>
            <person name="Klenk H.-P."/>
        </authorList>
    </citation>
    <scope>NUCLEOTIDE SEQUENCE [LARGE SCALE GENOMIC DNA]</scope>
    <source>
        <strain evidence="2 3">DSM 43186</strain>
    </source>
</reference>
<organism evidence="2 3">
    <name type="scientific">Thermopolyspora flexuosa</name>
    <dbReference type="NCBI Taxonomy" id="103836"/>
    <lineage>
        <taxon>Bacteria</taxon>
        <taxon>Bacillati</taxon>
        <taxon>Actinomycetota</taxon>
        <taxon>Actinomycetes</taxon>
        <taxon>Streptosporangiales</taxon>
        <taxon>Streptosporangiaceae</taxon>
        <taxon>Thermopolyspora</taxon>
    </lineage>
</organism>
<keyword evidence="1" id="KW-0472">Membrane</keyword>